<dbReference type="SUPFAM" id="SSF52777">
    <property type="entry name" value="CoA-dependent acyltransferases"/>
    <property type="match status" value="1"/>
</dbReference>
<dbReference type="Pfam" id="PF00755">
    <property type="entry name" value="Carn_acyltransf"/>
    <property type="match status" value="2"/>
</dbReference>
<evidence type="ECO:0000256" key="1">
    <source>
        <dbReference type="ARBA" id="ARBA00005232"/>
    </source>
</evidence>
<feature type="domain" description="Choline/carnitine acyltransferase" evidence="2">
    <location>
        <begin position="159"/>
        <end position="207"/>
    </location>
</feature>
<accession>A0AA36DBD5</accession>
<dbReference type="InterPro" id="IPR023213">
    <property type="entry name" value="CAT-like_dom_sf"/>
</dbReference>
<proteinExistence type="inferred from homology"/>
<evidence type="ECO:0000313" key="4">
    <source>
        <dbReference type="Proteomes" id="UP001177023"/>
    </source>
</evidence>
<comment type="caution">
    <text evidence="3">The sequence shown here is derived from an EMBL/GenBank/DDBJ whole genome shotgun (WGS) entry which is preliminary data.</text>
</comment>
<feature type="domain" description="Choline/carnitine acyltransferase" evidence="2">
    <location>
        <begin position="21"/>
        <end position="130"/>
    </location>
</feature>
<name>A0AA36DBD5_9BILA</name>
<dbReference type="PANTHER" id="PTHR22589">
    <property type="entry name" value="CARNITINE O-ACYLTRANSFERASE"/>
    <property type="match status" value="1"/>
</dbReference>
<reference evidence="3" key="1">
    <citation type="submission" date="2023-06" db="EMBL/GenBank/DDBJ databases">
        <authorList>
            <person name="Delattre M."/>
        </authorList>
    </citation>
    <scope>NUCLEOTIDE SEQUENCE</scope>
    <source>
        <strain evidence="3">AF72</strain>
    </source>
</reference>
<dbReference type="AlphaFoldDB" id="A0AA36DBD5"/>
<sequence>MVIPNRSMSGCSSSSLKIPSKDAVARSAKEMDKVVEDLEVRTYSFKNYGKNFPKQLKLSPDSFIQMAFQLAYYRLYNKVLPTYETATLRLFAEGQQYPRIFDCQCKIEEYVRSYAIDRSMDTEKYQLFRRLLNIIKILLKIVWQTKEWTDIFWPGGSHQNFIQMCFGPSDPDCYGICYNPQETELHFTVTAFNQEPTTSAKRFVAELGNTFNDLERLCGRFIDTKPQIQIND</sequence>
<dbReference type="PANTHER" id="PTHR22589:SF103">
    <property type="entry name" value="CARNITINE O-ACETYL-TRANSFERASE, ISOFORM A-RELATED"/>
    <property type="match status" value="1"/>
</dbReference>
<dbReference type="GO" id="GO:0019254">
    <property type="term" value="P:carnitine metabolic process, CoA-linked"/>
    <property type="evidence" value="ECO:0007669"/>
    <property type="project" value="TreeGrafter"/>
</dbReference>
<dbReference type="InterPro" id="IPR000542">
    <property type="entry name" value="Carn_acyl_trans"/>
</dbReference>
<protein>
    <recommendedName>
        <fullName evidence="2">Choline/carnitine acyltransferase domain-containing protein</fullName>
    </recommendedName>
</protein>
<organism evidence="3 4">
    <name type="scientific">Mesorhabditis spiculigera</name>
    <dbReference type="NCBI Taxonomy" id="96644"/>
    <lineage>
        <taxon>Eukaryota</taxon>
        <taxon>Metazoa</taxon>
        <taxon>Ecdysozoa</taxon>
        <taxon>Nematoda</taxon>
        <taxon>Chromadorea</taxon>
        <taxon>Rhabditida</taxon>
        <taxon>Rhabditina</taxon>
        <taxon>Rhabditomorpha</taxon>
        <taxon>Rhabditoidea</taxon>
        <taxon>Rhabditidae</taxon>
        <taxon>Mesorhabditinae</taxon>
        <taxon>Mesorhabditis</taxon>
    </lineage>
</organism>
<dbReference type="InterPro" id="IPR039551">
    <property type="entry name" value="Cho/carn_acyl_trans"/>
</dbReference>
<dbReference type="GO" id="GO:0004092">
    <property type="term" value="F:carnitine O-acetyltransferase activity"/>
    <property type="evidence" value="ECO:0007669"/>
    <property type="project" value="TreeGrafter"/>
</dbReference>
<keyword evidence="4" id="KW-1185">Reference proteome</keyword>
<gene>
    <name evidence="3" type="ORF">MSPICULIGERA_LOCUS21255</name>
</gene>
<dbReference type="EMBL" id="CATQJA010002665">
    <property type="protein sequence ID" value="CAJ0583155.1"/>
    <property type="molecule type" value="Genomic_DNA"/>
</dbReference>
<feature type="non-terminal residue" evidence="3">
    <location>
        <position position="1"/>
    </location>
</feature>
<evidence type="ECO:0000259" key="2">
    <source>
        <dbReference type="Pfam" id="PF00755"/>
    </source>
</evidence>
<evidence type="ECO:0000313" key="3">
    <source>
        <dbReference type="EMBL" id="CAJ0583155.1"/>
    </source>
</evidence>
<dbReference type="Gene3D" id="3.30.559.10">
    <property type="entry name" value="Chloramphenicol acetyltransferase-like domain"/>
    <property type="match status" value="2"/>
</dbReference>
<comment type="similarity">
    <text evidence="1">Belongs to the carnitine/choline acetyltransferase family.</text>
</comment>
<dbReference type="GO" id="GO:0005777">
    <property type="term" value="C:peroxisome"/>
    <property type="evidence" value="ECO:0007669"/>
    <property type="project" value="TreeGrafter"/>
</dbReference>
<dbReference type="Proteomes" id="UP001177023">
    <property type="component" value="Unassembled WGS sequence"/>
</dbReference>